<evidence type="ECO:0000313" key="2">
    <source>
        <dbReference type="EMBL" id="KAK8766603.1"/>
    </source>
</evidence>
<dbReference type="InterPro" id="IPR002970">
    <property type="entry name" value="Tick_his-bd"/>
</dbReference>
<dbReference type="AlphaFoldDB" id="A0AAQ4DVW3"/>
<dbReference type="GO" id="GO:0030682">
    <property type="term" value="P:symbiont-mediated perturbation of host defenses"/>
    <property type="evidence" value="ECO:0007669"/>
    <property type="project" value="InterPro"/>
</dbReference>
<protein>
    <recommendedName>
        <fullName evidence="4">Lipocalin-5 1</fullName>
    </recommendedName>
</protein>
<evidence type="ECO:0000256" key="1">
    <source>
        <dbReference type="SAM" id="SignalP"/>
    </source>
</evidence>
<feature type="signal peptide" evidence="1">
    <location>
        <begin position="1"/>
        <end position="22"/>
    </location>
</feature>
<accession>A0AAQ4DVW3</accession>
<dbReference type="Gene3D" id="2.40.128.20">
    <property type="match status" value="1"/>
</dbReference>
<dbReference type="EMBL" id="JARKHS020026198">
    <property type="protein sequence ID" value="KAK8766603.1"/>
    <property type="molecule type" value="Genomic_DNA"/>
</dbReference>
<keyword evidence="3" id="KW-1185">Reference proteome</keyword>
<organism evidence="2 3">
    <name type="scientific">Amblyomma americanum</name>
    <name type="common">Lone star tick</name>
    <dbReference type="NCBI Taxonomy" id="6943"/>
    <lineage>
        <taxon>Eukaryota</taxon>
        <taxon>Metazoa</taxon>
        <taxon>Ecdysozoa</taxon>
        <taxon>Arthropoda</taxon>
        <taxon>Chelicerata</taxon>
        <taxon>Arachnida</taxon>
        <taxon>Acari</taxon>
        <taxon>Parasitiformes</taxon>
        <taxon>Ixodida</taxon>
        <taxon>Ixodoidea</taxon>
        <taxon>Ixodidae</taxon>
        <taxon>Amblyomminae</taxon>
        <taxon>Amblyomma</taxon>
    </lineage>
</organism>
<dbReference type="GO" id="GO:0043176">
    <property type="term" value="F:amine binding"/>
    <property type="evidence" value="ECO:0007669"/>
    <property type="project" value="InterPro"/>
</dbReference>
<reference evidence="2 3" key="1">
    <citation type="journal article" date="2023" name="Arcadia Sci">
        <title>De novo assembly of a long-read Amblyomma americanum tick genome.</title>
        <authorList>
            <person name="Chou S."/>
            <person name="Poskanzer K.E."/>
            <person name="Rollins M."/>
            <person name="Thuy-Boun P.S."/>
        </authorList>
    </citation>
    <scope>NUCLEOTIDE SEQUENCE [LARGE SCALE GENOMIC DNA]</scope>
    <source>
        <strain evidence="2">F_SG_1</strain>
        <tissue evidence="2">Salivary glands</tissue>
    </source>
</reference>
<evidence type="ECO:0008006" key="4">
    <source>
        <dbReference type="Google" id="ProtNLM"/>
    </source>
</evidence>
<sequence length="177" mass="19585">MGVYFRCAVCPVLLLFFARALTETCQPVDVLKMIGYFRNMTAIYASAPPDGQSAPHCLHGVLTQYQPDSGNVTYVWTMRDSNGAESTIVHQVTKGPSPDKVYVVSSNDPSSSFIATVPYTDYKTCFVLETGDLGGQCLLWVNDEFKNNFPPKCTKKYKESCGKGVDIYDEEDCNSTD</sequence>
<dbReference type="Pfam" id="PF02098">
    <property type="entry name" value="His_binding"/>
    <property type="match status" value="1"/>
</dbReference>
<comment type="caution">
    <text evidence="2">The sequence shown here is derived from an EMBL/GenBank/DDBJ whole genome shotgun (WGS) entry which is preliminary data.</text>
</comment>
<feature type="chain" id="PRO_5043053449" description="Lipocalin-5 1" evidence="1">
    <location>
        <begin position="23"/>
        <end position="177"/>
    </location>
</feature>
<dbReference type="Proteomes" id="UP001321473">
    <property type="component" value="Unassembled WGS sequence"/>
</dbReference>
<evidence type="ECO:0000313" key="3">
    <source>
        <dbReference type="Proteomes" id="UP001321473"/>
    </source>
</evidence>
<dbReference type="InterPro" id="IPR012674">
    <property type="entry name" value="Calycin"/>
</dbReference>
<keyword evidence="1" id="KW-0732">Signal</keyword>
<dbReference type="SUPFAM" id="SSF50814">
    <property type="entry name" value="Lipocalins"/>
    <property type="match status" value="1"/>
</dbReference>
<name>A0AAQ4DVW3_AMBAM</name>
<proteinExistence type="predicted"/>
<gene>
    <name evidence="2" type="ORF">V5799_006616</name>
</gene>